<dbReference type="EMBL" id="ADOU02000004">
    <property type="protein sequence ID" value="KGJ67644.1"/>
    <property type="molecule type" value="Genomic_DNA"/>
</dbReference>
<protein>
    <submittedName>
        <fullName evidence="2">Uncharacterized protein</fullName>
    </submittedName>
</protein>
<evidence type="ECO:0000313" key="3">
    <source>
        <dbReference type="Proteomes" id="UP000024900"/>
    </source>
</evidence>
<keyword evidence="1" id="KW-0472">Membrane</keyword>
<evidence type="ECO:0000256" key="1">
    <source>
        <dbReference type="SAM" id="Phobius"/>
    </source>
</evidence>
<name>A0A837CE97_9BRAD</name>
<evidence type="ECO:0000313" key="2">
    <source>
        <dbReference type="EMBL" id="KGJ67644.1"/>
    </source>
</evidence>
<gene>
    <name evidence="2" type="ORF">BJA5080_01458</name>
</gene>
<sequence>MEVALQSDCPNTACADQSRAVAVAAIVMSVSVMIWLEVRDFDRALARLERILARGYAFPFGIESADLFYRACQRC</sequence>
<dbReference type="AlphaFoldDB" id="A0A837CE97"/>
<organism evidence="2 3">
    <name type="scientific">Bradyrhizobium diazoefficiens SEMIA 5080</name>
    <dbReference type="NCBI Taxonomy" id="754504"/>
    <lineage>
        <taxon>Bacteria</taxon>
        <taxon>Pseudomonadati</taxon>
        <taxon>Pseudomonadota</taxon>
        <taxon>Alphaproteobacteria</taxon>
        <taxon>Hyphomicrobiales</taxon>
        <taxon>Nitrobacteraceae</taxon>
        <taxon>Bradyrhizobium</taxon>
    </lineage>
</organism>
<keyword evidence="1" id="KW-0812">Transmembrane</keyword>
<dbReference type="Proteomes" id="UP000024900">
    <property type="component" value="Unassembled WGS sequence"/>
</dbReference>
<reference evidence="2 3" key="1">
    <citation type="journal article" date="2014" name="BMC Genomics">
        <title>Comparative genomics of Bradyrhizobium japonicum CPAC 15 and Bradyrhizobium diazoefficiens CPAC 7: elite model strains for understanding symbiotic performance with soybean.</title>
        <authorList>
            <person name="Siqueira A.F."/>
            <person name="Ormeno-Orrillo E."/>
            <person name="Souza R.C."/>
            <person name="Rodrigues E.P."/>
            <person name="Almeida L.G."/>
            <person name="Barcellos F.G."/>
            <person name="Batista J.S."/>
            <person name="Nakatami A.S."/>
            <person name="Martinez-Romero E."/>
            <person name="Vasconcelos A.T."/>
            <person name="Hungria M."/>
        </authorList>
    </citation>
    <scope>NUCLEOTIDE SEQUENCE [LARGE SCALE GENOMIC DNA]</scope>
    <source>
        <strain evidence="2 3">SEMIA 5080</strain>
    </source>
</reference>
<proteinExistence type="predicted"/>
<keyword evidence="1" id="KW-1133">Transmembrane helix</keyword>
<feature type="transmembrane region" description="Helical" evidence="1">
    <location>
        <begin position="20"/>
        <end position="38"/>
    </location>
</feature>
<comment type="caution">
    <text evidence="2">The sequence shown here is derived from an EMBL/GenBank/DDBJ whole genome shotgun (WGS) entry which is preliminary data.</text>
</comment>
<accession>A0A837CE97</accession>